<dbReference type="PRINTS" id="PR00508">
    <property type="entry name" value="S21N4MTFRASE"/>
</dbReference>
<dbReference type="InterPro" id="IPR002941">
    <property type="entry name" value="DNA_methylase_N4/N6"/>
</dbReference>
<evidence type="ECO:0000313" key="12">
    <source>
        <dbReference type="Proteomes" id="UP000200980"/>
    </source>
</evidence>
<dbReference type="EC" id="2.1.1.-" evidence="9"/>
<comment type="caution">
    <text evidence="11">The sequence shown here is derived from an EMBL/GenBank/DDBJ whole genome shotgun (WGS) entry which is preliminary data.</text>
</comment>
<dbReference type="InterPro" id="IPR001091">
    <property type="entry name" value="RM_Methyltransferase"/>
</dbReference>
<dbReference type="AlphaFoldDB" id="A0A1S8GR08"/>
<dbReference type="PANTHER" id="PTHR13370">
    <property type="entry name" value="RNA METHYLASE-RELATED"/>
    <property type="match status" value="1"/>
</dbReference>
<dbReference type="PROSITE" id="PS00093">
    <property type="entry name" value="N4_MTASE"/>
    <property type="match status" value="1"/>
</dbReference>
<dbReference type="GO" id="GO:0008170">
    <property type="term" value="F:N-methyltransferase activity"/>
    <property type="evidence" value="ECO:0007669"/>
    <property type="project" value="InterPro"/>
</dbReference>
<dbReference type="GO" id="GO:0003677">
    <property type="term" value="F:DNA binding"/>
    <property type="evidence" value="ECO:0007669"/>
    <property type="project" value="UniProtKB-KW"/>
</dbReference>
<evidence type="ECO:0000256" key="1">
    <source>
        <dbReference type="ARBA" id="ARBA00010203"/>
    </source>
</evidence>
<protein>
    <recommendedName>
        <fullName evidence="9">Methyltransferase</fullName>
        <ecNumber evidence="9">2.1.1.-</ecNumber>
    </recommendedName>
</protein>
<dbReference type="GO" id="GO:0005737">
    <property type="term" value="C:cytoplasm"/>
    <property type="evidence" value="ECO:0007669"/>
    <property type="project" value="TreeGrafter"/>
</dbReference>
<evidence type="ECO:0000256" key="8">
    <source>
        <dbReference type="ARBA" id="ARBA00049120"/>
    </source>
</evidence>
<dbReference type="Proteomes" id="UP000200980">
    <property type="component" value="Unassembled WGS sequence"/>
</dbReference>
<evidence type="ECO:0000256" key="6">
    <source>
        <dbReference type="ARBA" id="ARBA00023125"/>
    </source>
</evidence>
<dbReference type="Gene3D" id="3.40.50.150">
    <property type="entry name" value="Vaccinia Virus protein VP39"/>
    <property type="match status" value="1"/>
</dbReference>
<dbReference type="SUPFAM" id="SSF53335">
    <property type="entry name" value="S-adenosyl-L-methionine-dependent methyltransferases"/>
    <property type="match status" value="1"/>
</dbReference>
<dbReference type="GO" id="GO:0032259">
    <property type="term" value="P:methylation"/>
    <property type="evidence" value="ECO:0007669"/>
    <property type="project" value="UniProtKB-KW"/>
</dbReference>
<evidence type="ECO:0000259" key="10">
    <source>
        <dbReference type="Pfam" id="PF01555"/>
    </source>
</evidence>
<comment type="catalytic activity">
    <reaction evidence="8">
        <text>a 2'-deoxycytidine in DNA + S-adenosyl-L-methionine = an N(4)-methyl-2'-deoxycytidine in DNA + S-adenosyl-L-homocysteine + H(+)</text>
        <dbReference type="Rhea" id="RHEA:16857"/>
        <dbReference type="Rhea" id="RHEA-COMP:11369"/>
        <dbReference type="Rhea" id="RHEA-COMP:13674"/>
        <dbReference type="ChEBI" id="CHEBI:15378"/>
        <dbReference type="ChEBI" id="CHEBI:57856"/>
        <dbReference type="ChEBI" id="CHEBI:59789"/>
        <dbReference type="ChEBI" id="CHEBI:85452"/>
        <dbReference type="ChEBI" id="CHEBI:137933"/>
        <dbReference type="EC" id="2.1.1.113"/>
    </reaction>
</comment>
<evidence type="ECO:0000256" key="5">
    <source>
        <dbReference type="ARBA" id="ARBA00022747"/>
    </source>
</evidence>
<reference evidence="11 12" key="1">
    <citation type="journal article" date="2016" name="PLoS ONE">
        <title>Whole-Genome Sequence Analysis of Bombella intestini LMG 28161T, a Novel Acetic Acid Bacterium Isolated from the Crop of a Red-Tailed Bumble Bee, Bombus lapidarius.</title>
        <authorList>
            <person name="Li L."/>
            <person name="Illeghems K."/>
            <person name="Van Kerrebroeck S."/>
            <person name="Borremans W."/>
            <person name="Cleenwerck I."/>
            <person name="Smagghe G."/>
            <person name="De Vuyst L."/>
            <person name="Vandamme P."/>
        </authorList>
    </citation>
    <scope>NUCLEOTIDE SEQUENCE [LARGE SCALE GENOMIC DNA]</scope>
    <source>
        <strain evidence="11 12">R-52487</strain>
    </source>
</reference>
<evidence type="ECO:0000256" key="7">
    <source>
        <dbReference type="ARBA" id="ARBA00047942"/>
    </source>
</evidence>
<keyword evidence="6" id="KW-0238">DNA-binding</keyword>
<dbReference type="InterPro" id="IPR029063">
    <property type="entry name" value="SAM-dependent_MTases_sf"/>
</dbReference>
<dbReference type="GO" id="GO:0009007">
    <property type="term" value="F:site-specific DNA-methyltransferase (adenine-specific) activity"/>
    <property type="evidence" value="ECO:0007669"/>
    <property type="project" value="UniProtKB-EC"/>
</dbReference>
<comment type="catalytic activity">
    <reaction evidence="7">
        <text>a 2'-deoxyadenosine in DNA + S-adenosyl-L-methionine = an N(6)-methyl-2'-deoxyadenosine in DNA + S-adenosyl-L-homocysteine + H(+)</text>
        <dbReference type="Rhea" id="RHEA:15197"/>
        <dbReference type="Rhea" id="RHEA-COMP:12418"/>
        <dbReference type="Rhea" id="RHEA-COMP:12419"/>
        <dbReference type="ChEBI" id="CHEBI:15378"/>
        <dbReference type="ChEBI" id="CHEBI:57856"/>
        <dbReference type="ChEBI" id="CHEBI:59789"/>
        <dbReference type="ChEBI" id="CHEBI:90615"/>
        <dbReference type="ChEBI" id="CHEBI:90616"/>
        <dbReference type="EC" id="2.1.1.72"/>
    </reaction>
</comment>
<keyword evidence="3 11" id="KW-0808">Transferase</keyword>
<dbReference type="InterPro" id="IPR017985">
    <property type="entry name" value="MeTrfase_CN4_CS"/>
</dbReference>
<comment type="similarity">
    <text evidence="1">Belongs to the N(4)/N(6)-methyltransferase family. N(4) subfamily.</text>
</comment>
<gene>
    <name evidence="11" type="ORF">AL01_00390</name>
</gene>
<sequence>MIRARRETLGMHTLIRGDCLSVMRRMPAGSVDVVVTSPPYNLGLAYRSYKDSLSEESYLDWMEVICSKVARVMRDDGSFFLNIAGSSAQPWLPFELMVRLRKLFTLQNHISWIKSVAVGEVTHGHFKPVNSLRYVNRNHEHIFHLTKQGDVELDRLGAGVPFTDKSNIHRRQHREDRRCRGDTWFIPYETVRSRQARYSHPGTFPVALPERCIRLHGVKPDMIVLDPFMGTGTSLIAAESLKIRSIGIEADTTYVRFARKRLRAMIAQGDGTDALMEDGTQ</sequence>
<dbReference type="STRING" id="1539051.AL01_00390"/>
<name>A0A1S8GR08_9PROT</name>
<feature type="domain" description="DNA methylase N-4/N-6" evidence="10">
    <location>
        <begin position="31"/>
        <end position="259"/>
    </location>
</feature>
<dbReference type="OrthoDB" id="7806498at2"/>
<keyword evidence="2 11" id="KW-0489">Methyltransferase</keyword>
<evidence type="ECO:0000256" key="3">
    <source>
        <dbReference type="ARBA" id="ARBA00022679"/>
    </source>
</evidence>
<accession>A0A1S8GR08</accession>
<proteinExistence type="inferred from homology"/>
<evidence type="ECO:0000256" key="9">
    <source>
        <dbReference type="RuleBase" id="RU362026"/>
    </source>
</evidence>
<dbReference type="Pfam" id="PF01555">
    <property type="entry name" value="N6_N4_Mtase"/>
    <property type="match status" value="1"/>
</dbReference>
<dbReference type="PANTHER" id="PTHR13370:SF3">
    <property type="entry name" value="TRNA (GUANINE(10)-N2)-METHYLTRANSFERASE HOMOLOG"/>
    <property type="match status" value="1"/>
</dbReference>
<keyword evidence="12" id="KW-1185">Reference proteome</keyword>
<evidence type="ECO:0000256" key="4">
    <source>
        <dbReference type="ARBA" id="ARBA00022691"/>
    </source>
</evidence>
<dbReference type="GO" id="GO:0015667">
    <property type="term" value="F:site-specific DNA-methyltransferase (cytosine-N4-specific) activity"/>
    <property type="evidence" value="ECO:0007669"/>
    <property type="project" value="UniProtKB-EC"/>
</dbReference>
<dbReference type="RefSeq" id="WP_077395309.1">
    <property type="nucleotide sequence ID" value="NZ_JATM01000001.1"/>
</dbReference>
<organism evidence="11 12">
    <name type="scientific">Bombella intestini</name>
    <dbReference type="NCBI Taxonomy" id="1539051"/>
    <lineage>
        <taxon>Bacteria</taxon>
        <taxon>Pseudomonadati</taxon>
        <taxon>Pseudomonadota</taxon>
        <taxon>Alphaproteobacteria</taxon>
        <taxon>Acetobacterales</taxon>
        <taxon>Acetobacteraceae</taxon>
        <taxon>Bombella</taxon>
    </lineage>
</organism>
<evidence type="ECO:0000313" key="11">
    <source>
        <dbReference type="EMBL" id="OOL19487.1"/>
    </source>
</evidence>
<evidence type="ECO:0000256" key="2">
    <source>
        <dbReference type="ARBA" id="ARBA00022603"/>
    </source>
</evidence>
<dbReference type="GO" id="GO:0009307">
    <property type="term" value="P:DNA restriction-modification system"/>
    <property type="evidence" value="ECO:0007669"/>
    <property type="project" value="UniProtKB-KW"/>
</dbReference>
<keyword evidence="4" id="KW-0949">S-adenosyl-L-methionine</keyword>
<keyword evidence="5" id="KW-0680">Restriction system</keyword>
<dbReference type="EMBL" id="JATM01000001">
    <property type="protein sequence ID" value="OOL19487.1"/>
    <property type="molecule type" value="Genomic_DNA"/>
</dbReference>